<sequence length="370" mass="43465">MVSNELLKKFVEQISESGFPLEHWASSLLRKEGWIVRTNYYYIDSDDKKPREMDIVAYKLKRLDRFNVKTVLLISCKKSKSSVWGFLRRSFPEYGNQINLFPAMIVSKYPPVNYALKWGWQREFCDFMAGHGLSSWFGVPQHDVFAHQQIPLEKGKLHDSDMHSATMQLIKAQAYEISDRHNVENREIKQFNLISLTEGEFVAFDFNDGADVEAIEIPEQVSMTSYKIDNCDQDSRVIYLTKRKFEEDVSRFTQLHELNAEFFINKENEFRNEAVFDWHKLAVHSEEFISNLERYIWDCARHHRVLPDTPLKLSVKISVESHNPIVEISSSRSEILDVARSSDVKKRIYRDIQFFWGHEGHIEINTIKIS</sequence>
<proteinExistence type="predicted"/>
<accession>A0A6N2XJQ0</accession>
<dbReference type="EMBL" id="CACRTI010000020">
    <property type="protein sequence ID" value="VYT54631.1"/>
    <property type="molecule type" value="Genomic_DNA"/>
</dbReference>
<organism evidence="1">
    <name type="scientific">Citrobacter amalonaticus</name>
    <dbReference type="NCBI Taxonomy" id="35703"/>
    <lineage>
        <taxon>Bacteria</taxon>
        <taxon>Pseudomonadati</taxon>
        <taxon>Pseudomonadota</taxon>
        <taxon>Gammaproteobacteria</taxon>
        <taxon>Enterobacterales</taxon>
        <taxon>Enterobacteriaceae</taxon>
        <taxon>Citrobacter</taxon>
    </lineage>
</organism>
<protein>
    <submittedName>
        <fullName evidence="1">Uncharacterized protein</fullName>
    </submittedName>
</protein>
<evidence type="ECO:0000313" key="1">
    <source>
        <dbReference type="EMBL" id="VYT54631.1"/>
    </source>
</evidence>
<reference evidence="1" key="1">
    <citation type="submission" date="2019-11" db="EMBL/GenBank/DDBJ databases">
        <authorList>
            <person name="Feng L."/>
        </authorList>
    </citation>
    <scope>NUCLEOTIDE SEQUENCE</scope>
    <source>
        <strain evidence="1">CAmalonaticusLFYP1</strain>
    </source>
</reference>
<name>A0A6N2XJQ0_CITAM</name>
<dbReference type="AlphaFoldDB" id="A0A6N2XJQ0"/>
<dbReference type="RefSeq" id="WP_054176802.1">
    <property type="nucleotide sequence ID" value="NZ_CACRTI010000020.1"/>
</dbReference>
<gene>
    <name evidence="1" type="ORF">CALFYP1_01450</name>
</gene>